<evidence type="ECO:0000256" key="7">
    <source>
        <dbReference type="ARBA" id="ARBA00023002"/>
    </source>
</evidence>
<evidence type="ECO:0000313" key="16">
    <source>
        <dbReference type="EMBL" id="TQV74401.1"/>
    </source>
</evidence>
<keyword evidence="17" id="KW-1185">Reference proteome</keyword>
<evidence type="ECO:0000256" key="14">
    <source>
        <dbReference type="PIRSR" id="PIRSR036426-1"/>
    </source>
</evidence>
<dbReference type="PANTHER" id="PTHR45790">
    <property type="entry name" value="SIROHEME SYNTHASE-RELATED"/>
    <property type="match status" value="1"/>
</dbReference>
<dbReference type="InterPro" id="IPR035996">
    <property type="entry name" value="4pyrrol_Methylase_sf"/>
</dbReference>
<dbReference type="InterPro" id="IPR000878">
    <property type="entry name" value="4pyrrol_Mease"/>
</dbReference>
<dbReference type="CDD" id="cd11642">
    <property type="entry name" value="SUMT"/>
    <property type="match status" value="1"/>
</dbReference>
<dbReference type="EC" id="2.1.1.107" evidence="16"/>
<dbReference type="GO" id="GO:0009236">
    <property type="term" value="P:cobalamin biosynthetic process"/>
    <property type="evidence" value="ECO:0007669"/>
    <property type="project" value="UniProtKB-KW"/>
</dbReference>
<keyword evidence="5 16" id="KW-0808">Transferase</keyword>
<dbReference type="PANTHER" id="PTHR45790:SF3">
    <property type="entry name" value="S-ADENOSYL-L-METHIONINE-DEPENDENT UROPORPHYRINOGEN III METHYLTRANSFERASE, CHLOROPLASTIC"/>
    <property type="match status" value="1"/>
</dbReference>
<keyword evidence="10" id="KW-0627">Porphyrin biosynthesis</keyword>
<evidence type="ECO:0000256" key="8">
    <source>
        <dbReference type="ARBA" id="ARBA00023027"/>
    </source>
</evidence>
<dbReference type="NCBIfam" id="TIGR01470">
    <property type="entry name" value="cysG_Nterm"/>
    <property type="match status" value="1"/>
</dbReference>
<evidence type="ECO:0000256" key="12">
    <source>
        <dbReference type="ARBA" id="ARBA00025705"/>
    </source>
</evidence>
<dbReference type="GO" id="GO:0051266">
    <property type="term" value="F:sirohydrochlorin ferrochelatase activity"/>
    <property type="evidence" value="ECO:0007669"/>
    <property type="project" value="InterPro"/>
</dbReference>
<evidence type="ECO:0000256" key="5">
    <source>
        <dbReference type="ARBA" id="ARBA00022679"/>
    </source>
</evidence>
<gene>
    <name evidence="16" type="primary">cobA</name>
    <name evidence="16" type="ORF">FKG95_24280</name>
</gene>
<accession>A0A545TB23</accession>
<dbReference type="Gene3D" id="3.30.160.110">
    <property type="entry name" value="Siroheme synthase, domain 2"/>
    <property type="match status" value="1"/>
</dbReference>
<feature type="active site" description="Proton acceptor" evidence="14">
    <location>
        <position position="276"/>
    </location>
</feature>
<comment type="pathway">
    <text evidence="1">Porphyrin-containing compound metabolism; siroheme biosynthesis; sirohydrochlorin from precorrin-2: step 1/1.</text>
</comment>
<dbReference type="Gene3D" id="3.30.950.10">
    <property type="entry name" value="Methyltransferase, Cobalt-precorrin-4 Transmethylase, Domain 2"/>
    <property type="match status" value="1"/>
</dbReference>
<dbReference type="GO" id="GO:0004851">
    <property type="term" value="F:uroporphyrin-III C-methyltransferase activity"/>
    <property type="evidence" value="ECO:0007669"/>
    <property type="project" value="UniProtKB-EC"/>
</dbReference>
<dbReference type="FunFam" id="3.40.1010.10:FF:000001">
    <property type="entry name" value="Siroheme synthase"/>
    <property type="match status" value="1"/>
</dbReference>
<dbReference type="GO" id="GO:0032259">
    <property type="term" value="P:methylation"/>
    <property type="evidence" value="ECO:0007669"/>
    <property type="project" value="UniProtKB-KW"/>
</dbReference>
<dbReference type="SUPFAM" id="SSF75615">
    <property type="entry name" value="Siroheme synthase middle domains-like"/>
    <property type="match status" value="1"/>
</dbReference>
<keyword evidence="8" id="KW-0520">NAD</keyword>
<keyword evidence="4 16" id="KW-0489">Methyltransferase</keyword>
<evidence type="ECO:0000256" key="6">
    <source>
        <dbReference type="ARBA" id="ARBA00022691"/>
    </source>
</evidence>
<dbReference type="Pfam" id="PF13241">
    <property type="entry name" value="NAD_binding_7"/>
    <property type="match status" value="1"/>
</dbReference>
<evidence type="ECO:0000256" key="3">
    <source>
        <dbReference type="ARBA" id="ARBA00022573"/>
    </source>
</evidence>
<keyword evidence="3" id="KW-0169">Cobalamin biosynthesis</keyword>
<feature type="active site" description="Proton donor" evidence="14">
    <location>
        <position position="298"/>
    </location>
</feature>
<evidence type="ECO:0000256" key="9">
    <source>
        <dbReference type="ARBA" id="ARBA00023239"/>
    </source>
</evidence>
<dbReference type="InterPro" id="IPR014777">
    <property type="entry name" value="4pyrrole_Mease_sub1"/>
</dbReference>
<comment type="caution">
    <text evidence="16">The sequence shown here is derived from an EMBL/GenBank/DDBJ whole genome shotgun (WGS) entry which is preliminary data.</text>
</comment>
<dbReference type="OrthoDB" id="9815856at2"/>
<dbReference type="UniPathway" id="UPA00262">
    <property type="reaction ID" value="UER00211"/>
</dbReference>
<dbReference type="NCBIfam" id="NF007922">
    <property type="entry name" value="PRK10637.1"/>
    <property type="match status" value="1"/>
</dbReference>
<dbReference type="Gene3D" id="3.40.50.720">
    <property type="entry name" value="NAD(P)-binding Rossmann-like Domain"/>
    <property type="match status" value="1"/>
</dbReference>
<sequence>MQSLSLLPNNREAGANRPATQRIAPLATVPLFFKLEGKKVLVAGGSEAAAWKVELLTAAGARVHLYAERLDSGFRPLLRDSTQPGHIVWHRQAWKDESFCGAAVAIGDIAGDEEADAFWRAAKASGVPVNIIDKPKYCAFQFGSIVNRSPVVIGISSDGSSPILAQAIRRRIETLIPPSLANWARIAKALRGEVSGRLTSKRPRRWFWEQFSSLAFGVPPGPNTEETLLAEIQRKSRAQGPEFGQVTLVGAGPGDAEFLTLKAVRALQSADVILHDNLVSDEVLELARREAKRMLVGKRGGRESCRQEGINEMMAKLAKAGKNVVRLKSGDPMVFGRAGEEIEWLQDQGICVSTVPGITAAAAMASALGISLTHRDHARSLRFVTGHSRKGMLPDDIDWRAVADPKTTTVFYMGRGTAAQISETLIDNDMDPATPVVACAGLSRATQKTWFGNLEKLGAGVQALLTDEPVLIGVGSVFGVQERDCRIPGSNAKTRISAGL</sequence>
<evidence type="ECO:0000256" key="1">
    <source>
        <dbReference type="ARBA" id="ARBA00005010"/>
    </source>
</evidence>
<dbReference type="NCBIfam" id="TIGR01469">
    <property type="entry name" value="cobA_cysG_Cterm"/>
    <property type="match status" value="1"/>
</dbReference>
<proteinExistence type="inferred from homology"/>
<dbReference type="InterPro" id="IPR003043">
    <property type="entry name" value="Uropor_MeTrfase_CS"/>
</dbReference>
<dbReference type="SUPFAM" id="SSF53790">
    <property type="entry name" value="Tetrapyrrole methylase"/>
    <property type="match status" value="1"/>
</dbReference>
<evidence type="ECO:0000313" key="17">
    <source>
        <dbReference type="Proteomes" id="UP000315252"/>
    </source>
</evidence>
<dbReference type="GO" id="GO:0019354">
    <property type="term" value="P:siroheme biosynthetic process"/>
    <property type="evidence" value="ECO:0007669"/>
    <property type="project" value="UniProtKB-UniPathway"/>
</dbReference>
<dbReference type="NCBIfam" id="NF004790">
    <property type="entry name" value="PRK06136.1"/>
    <property type="match status" value="1"/>
</dbReference>
<dbReference type="PROSITE" id="PS00839">
    <property type="entry name" value="SUMT_1"/>
    <property type="match status" value="1"/>
</dbReference>
<dbReference type="AlphaFoldDB" id="A0A545TB23"/>
<dbReference type="InterPro" id="IPR006367">
    <property type="entry name" value="Sirohaem_synthase_N"/>
</dbReference>
<comment type="catalytic activity">
    <reaction evidence="13">
        <text>precorrin-2 + NAD(+) = sirohydrochlorin + NADH + 2 H(+)</text>
        <dbReference type="Rhea" id="RHEA:15613"/>
        <dbReference type="ChEBI" id="CHEBI:15378"/>
        <dbReference type="ChEBI" id="CHEBI:57540"/>
        <dbReference type="ChEBI" id="CHEBI:57945"/>
        <dbReference type="ChEBI" id="CHEBI:58351"/>
        <dbReference type="ChEBI" id="CHEBI:58827"/>
        <dbReference type="EC" id="1.3.1.76"/>
    </reaction>
</comment>
<dbReference type="Gene3D" id="3.40.1010.10">
    <property type="entry name" value="Cobalt-precorrin-4 Transmethylase, Domain 1"/>
    <property type="match status" value="1"/>
</dbReference>
<dbReference type="SUPFAM" id="SSF51735">
    <property type="entry name" value="NAD(P)-binding Rossmann-fold domains"/>
    <property type="match status" value="1"/>
</dbReference>
<dbReference type="InterPro" id="IPR036291">
    <property type="entry name" value="NAD(P)-bd_dom_sf"/>
</dbReference>
<dbReference type="PIRSF" id="PIRSF036426">
    <property type="entry name" value="Sirohaem_synth"/>
    <property type="match status" value="1"/>
</dbReference>
<dbReference type="InterPro" id="IPR006366">
    <property type="entry name" value="CobA/CysG_C"/>
</dbReference>
<protein>
    <submittedName>
        <fullName evidence="16">Uroporphyrinogen-III C-methyltransferase</fullName>
        <ecNumber evidence="16">2.1.1.107</ecNumber>
    </submittedName>
</protein>
<reference evidence="16 17" key="1">
    <citation type="submission" date="2019-06" db="EMBL/GenBank/DDBJ databases">
        <title>Whole genome sequence for Rhodospirillaceae sp. R148.</title>
        <authorList>
            <person name="Wang G."/>
        </authorList>
    </citation>
    <scope>NUCLEOTIDE SEQUENCE [LARGE SCALE GENOMIC DNA]</scope>
    <source>
        <strain evidence="16 17">R148</strain>
    </source>
</reference>
<dbReference type="EMBL" id="VHSH01000010">
    <property type="protein sequence ID" value="TQV74401.1"/>
    <property type="molecule type" value="Genomic_DNA"/>
</dbReference>
<keyword evidence="6" id="KW-0949">S-adenosyl-L-methionine</keyword>
<dbReference type="InterPro" id="IPR050161">
    <property type="entry name" value="Siro_Cobalamin_biosynth"/>
</dbReference>
<keyword evidence="11" id="KW-0511">Multifunctional enzyme</keyword>
<comment type="similarity">
    <text evidence="2">Belongs to the precorrin methyltransferase family.</text>
</comment>
<dbReference type="GO" id="GO:0051287">
    <property type="term" value="F:NAD binding"/>
    <property type="evidence" value="ECO:0007669"/>
    <property type="project" value="InterPro"/>
</dbReference>
<evidence type="ECO:0000256" key="2">
    <source>
        <dbReference type="ARBA" id="ARBA00005879"/>
    </source>
</evidence>
<dbReference type="GO" id="GO:0043115">
    <property type="term" value="F:precorrin-2 dehydrogenase activity"/>
    <property type="evidence" value="ECO:0007669"/>
    <property type="project" value="UniProtKB-EC"/>
</dbReference>
<comment type="pathway">
    <text evidence="12">Porphyrin-containing compound metabolism; siroheme biosynthesis; precorrin-2 from uroporphyrinogen III: step 1/1.</text>
</comment>
<keyword evidence="7" id="KW-0560">Oxidoreductase</keyword>
<name>A0A545TB23_9PROT</name>
<evidence type="ECO:0000259" key="15">
    <source>
        <dbReference type="Pfam" id="PF00590"/>
    </source>
</evidence>
<evidence type="ECO:0000256" key="11">
    <source>
        <dbReference type="ARBA" id="ARBA00023268"/>
    </source>
</evidence>
<dbReference type="InterPro" id="IPR012409">
    <property type="entry name" value="Sirohaem_synth"/>
</dbReference>
<organism evidence="16 17">
    <name type="scientific">Denitrobaculum tricleocarpae</name>
    <dbReference type="NCBI Taxonomy" id="2591009"/>
    <lineage>
        <taxon>Bacteria</taxon>
        <taxon>Pseudomonadati</taxon>
        <taxon>Pseudomonadota</taxon>
        <taxon>Alphaproteobacteria</taxon>
        <taxon>Rhodospirillales</taxon>
        <taxon>Rhodospirillaceae</taxon>
        <taxon>Denitrobaculum</taxon>
    </lineage>
</organism>
<evidence type="ECO:0000256" key="4">
    <source>
        <dbReference type="ARBA" id="ARBA00022603"/>
    </source>
</evidence>
<evidence type="ECO:0000256" key="13">
    <source>
        <dbReference type="ARBA" id="ARBA00047561"/>
    </source>
</evidence>
<keyword evidence="9" id="KW-0456">Lyase</keyword>
<dbReference type="InterPro" id="IPR014776">
    <property type="entry name" value="4pyrrole_Mease_sub2"/>
</dbReference>
<dbReference type="RefSeq" id="WP_142899032.1">
    <property type="nucleotide sequence ID" value="NZ_ML660061.1"/>
</dbReference>
<dbReference type="Proteomes" id="UP000315252">
    <property type="component" value="Unassembled WGS sequence"/>
</dbReference>
<feature type="domain" description="Tetrapyrrole methylase" evidence="15">
    <location>
        <begin position="246"/>
        <end position="457"/>
    </location>
</feature>
<evidence type="ECO:0000256" key="10">
    <source>
        <dbReference type="ARBA" id="ARBA00023244"/>
    </source>
</evidence>
<dbReference type="Pfam" id="PF00590">
    <property type="entry name" value="TP_methylase"/>
    <property type="match status" value="1"/>
</dbReference>